<evidence type="ECO:0000313" key="2">
    <source>
        <dbReference type="Proteomes" id="UP000676386"/>
    </source>
</evidence>
<comment type="caution">
    <text evidence="1">The sequence shown here is derived from an EMBL/GenBank/DDBJ whole genome shotgun (WGS) entry which is preliminary data.</text>
</comment>
<dbReference type="Proteomes" id="UP000676386">
    <property type="component" value="Unassembled WGS sequence"/>
</dbReference>
<proteinExistence type="predicted"/>
<dbReference type="RefSeq" id="WP_211973312.1">
    <property type="nucleotide sequence ID" value="NZ_CBFHAM010000110.1"/>
</dbReference>
<dbReference type="EMBL" id="JAGTXB010000005">
    <property type="protein sequence ID" value="MBS0028207.1"/>
    <property type="molecule type" value="Genomic_DNA"/>
</dbReference>
<protein>
    <submittedName>
        <fullName evidence="1">Uncharacterized protein</fullName>
    </submittedName>
</protein>
<name>A0ABS5IZ12_9BACT</name>
<organism evidence="1 2">
    <name type="scientific">Chitinophaga hostae</name>
    <dbReference type="NCBI Taxonomy" id="2831022"/>
    <lineage>
        <taxon>Bacteria</taxon>
        <taxon>Pseudomonadati</taxon>
        <taxon>Bacteroidota</taxon>
        <taxon>Chitinophagia</taxon>
        <taxon>Chitinophagales</taxon>
        <taxon>Chitinophagaceae</taxon>
        <taxon>Chitinophaga</taxon>
    </lineage>
</organism>
<accession>A0ABS5IZ12</accession>
<reference evidence="1 2" key="1">
    <citation type="submission" date="2021-04" db="EMBL/GenBank/DDBJ databases">
        <title>Chitinophaga sp. nov., isolated from the rhizosphere soil.</title>
        <authorList>
            <person name="He S."/>
        </authorList>
    </citation>
    <scope>NUCLEOTIDE SEQUENCE [LARGE SCALE GENOMIC DNA]</scope>
    <source>
        <strain evidence="1 2">2R12</strain>
    </source>
</reference>
<gene>
    <name evidence="1" type="ORF">KE626_12890</name>
</gene>
<keyword evidence="2" id="KW-1185">Reference proteome</keyword>
<evidence type="ECO:0000313" key="1">
    <source>
        <dbReference type="EMBL" id="MBS0028207.1"/>
    </source>
</evidence>
<sequence length="72" mass="8428">MRTPFLAPLLIWMSTTSYQLTTLPAPLPEKKRQLIESDNINIFNTNRWLYKGTLWETENHDGNGVLQRPDKI</sequence>